<protein>
    <submittedName>
        <fullName evidence="1">Uncharacterized protein</fullName>
    </submittedName>
</protein>
<dbReference type="AlphaFoldDB" id="A0AAW4WST8"/>
<evidence type="ECO:0000313" key="1">
    <source>
        <dbReference type="EMBL" id="MCC2749036.1"/>
    </source>
</evidence>
<name>A0AAW4WST8_9FIRM</name>
<accession>A0AAW4WST8</accession>
<feature type="non-terminal residue" evidence="1">
    <location>
        <position position="1"/>
    </location>
</feature>
<evidence type="ECO:0000313" key="2">
    <source>
        <dbReference type="Proteomes" id="UP001197847"/>
    </source>
</evidence>
<comment type="caution">
    <text evidence="1">The sequence shown here is derived from an EMBL/GenBank/DDBJ whole genome shotgun (WGS) entry which is preliminary data.</text>
</comment>
<gene>
    <name evidence="1" type="ORF">LK487_18875</name>
</gene>
<feature type="non-terminal residue" evidence="1">
    <location>
        <position position="74"/>
    </location>
</feature>
<sequence length="74" mass="8238">PLGVHVRADVNLTDIEATCTDGRNRITEVVDLPTTGVNTERIWLLEHFADWFSVNLGKGSMYHVDSRLSDGVVK</sequence>
<organism evidence="1 2">
    <name type="scientific">Agathobacter rectalis</name>
    <dbReference type="NCBI Taxonomy" id="39491"/>
    <lineage>
        <taxon>Bacteria</taxon>
        <taxon>Bacillati</taxon>
        <taxon>Bacillota</taxon>
        <taxon>Clostridia</taxon>
        <taxon>Lachnospirales</taxon>
        <taxon>Lachnospiraceae</taxon>
        <taxon>Agathobacter</taxon>
    </lineage>
</organism>
<reference evidence="1" key="1">
    <citation type="submission" date="2021-10" db="EMBL/GenBank/DDBJ databases">
        <title>Collection of gut derived symbiotic bacterial strains cultured from healthy donors.</title>
        <authorList>
            <person name="Lin H."/>
            <person name="Littmann E."/>
            <person name="Claire K."/>
            <person name="Pamer E."/>
        </authorList>
    </citation>
    <scope>NUCLEOTIDE SEQUENCE</scope>
    <source>
        <strain evidence="1">MSK.22.92</strain>
    </source>
</reference>
<dbReference type="Proteomes" id="UP001197847">
    <property type="component" value="Unassembled WGS sequence"/>
</dbReference>
<proteinExistence type="predicted"/>
<dbReference type="EMBL" id="JAJFBX010000473">
    <property type="protein sequence ID" value="MCC2749036.1"/>
    <property type="molecule type" value="Genomic_DNA"/>
</dbReference>